<comment type="caution">
    <text evidence="4">The sequence shown here is derived from an EMBL/GenBank/DDBJ whole genome shotgun (WGS) entry which is preliminary data.</text>
</comment>
<evidence type="ECO:0000256" key="1">
    <source>
        <dbReference type="PROSITE-ProRule" id="PRU00175"/>
    </source>
</evidence>
<keyword evidence="1" id="KW-0479">Metal-binding</keyword>
<dbReference type="Pfam" id="PF13639">
    <property type="entry name" value="zf-RING_2"/>
    <property type="match status" value="1"/>
</dbReference>
<keyword evidence="2" id="KW-0472">Membrane</keyword>
<dbReference type="Gene3D" id="3.30.40.10">
    <property type="entry name" value="Zinc/RING finger domain, C3HC4 (zinc finger)"/>
    <property type="match status" value="1"/>
</dbReference>
<feature type="transmembrane region" description="Helical" evidence="2">
    <location>
        <begin position="28"/>
        <end position="49"/>
    </location>
</feature>
<name>A0A1Q3BNK1_CEPFO</name>
<protein>
    <submittedName>
        <fullName evidence="4">Zf-RING_2 domain-containing protein</fullName>
    </submittedName>
</protein>
<accession>A0A1Q3BNK1</accession>
<dbReference type="AlphaFoldDB" id="A0A1Q3BNK1"/>
<dbReference type="PANTHER" id="PTHR45676:SF88">
    <property type="entry name" value="RING-H2 FINGER PROTEIN ATL33"/>
    <property type="match status" value="1"/>
</dbReference>
<dbReference type="PANTHER" id="PTHR45676">
    <property type="entry name" value="RING-H2 FINGER PROTEIN ATL51-RELATED"/>
    <property type="match status" value="1"/>
</dbReference>
<keyword evidence="1" id="KW-0863">Zinc-finger</keyword>
<dbReference type="SUPFAM" id="SSF57850">
    <property type="entry name" value="RING/U-box"/>
    <property type="match status" value="1"/>
</dbReference>
<keyword evidence="2" id="KW-1133">Transmembrane helix</keyword>
<organism evidence="4 5">
    <name type="scientific">Cephalotus follicularis</name>
    <name type="common">Albany pitcher plant</name>
    <dbReference type="NCBI Taxonomy" id="3775"/>
    <lineage>
        <taxon>Eukaryota</taxon>
        <taxon>Viridiplantae</taxon>
        <taxon>Streptophyta</taxon>
        <taxon>Embryophyta</taxon>
        <taxon>Tracheophyta</taxon>
        <taxon>Spermatophyta</taxon>
        <taxon>Magnoliopsida</taxon>
        <taxon>eudicotyledons</taxon>
        <taxon>Gunneridae</taxon>
        <taxon>Pentapetalae</taxon>
        <taxon>rosids</taxon>
        <taxon>fabids</taxon>
        <taxon>Oxalidales</taxon>
        <taxon>Cephalotaceae</taxon>
        <taxon>Cephalotus</taxon>
    </lineage>
</organism>
<dbReference type="EMBL" id="BDDD01000725">
    <property type="protein sequence ID" value="GAV69478.1"/>
    <property type="molecule type" value="Genomic_DNA"/>
</dbReference>
<sequence length="162" mass="17888">MENAPTIIGPPAPFPAPPRSVDLSSLEFILALVALITIPALIYTFFFSIRCPPNPFRRRDRGLHESDNNEESTSEVERISGVKYQKEAHVKDIGIECPVCLSVFADGEDVRQLSVCKHSFHASCIDMWLTSHSSCPICRASVPLKTPNADQQQDLPLAVTLV</sequence>
<evidence type="ECO:0000313" key="4">
    <source>
        <dbReference type="EMBL" id="GAV69478.1"/>
    </source>
</evidence>
<dbReference type="InterPro" id="IPR013083">
    <property type="entry name" value="Znf_RING/FYVE/PHD"/>
</dbReference>
<reference evidence="5" key="1">
    <citation type="submission" date="2016-04" db="EMBL/GenBank/DDBJ databases">
        <title>Cephalotus genome sequencing.</title>
        <authorList>
            <person name="Fukushima K."/>
            <person name="Hasebe M."/>
            <person name="Fang X."/>
        </authorList>
    </citation>
    <scope>NUCLEOTIDE SEQUENCE [LARGE SCALE GENOMIC DNA]</scope>
    <source>
        <strain evidence="5">cv. St1</strain>
    </source>
</reference>
<dbReference type="Proteomes" id="UP000187406">
    <property type="component" value="Unassembled WGS sequence"/>
</dbReference>
<dbReference type="GO" id="GO:0008270">
    <property type="term" value="F:zinc ion binding"/>
    <property type="evidence" value="ECO:0007669"/>
    <property type="project" value="UniProtKB-KW"/>
</dbReference>
<dbReference type="STRING" id="3775.A0A1Q3BNK1"/>
<dbReference type="PROSITE" id="PS50089">
    <property type="entry name" value="ZF_RING_2"/>
    <property type="match status" value="1"/>
</dbReference>
<dbReference type="OrthoDB" id="8062037at2759"/>
<evidence type="ECO:0000259" key="3">
    <source>
        <dbReference type="PROSITE" id="PS50089"/>
    </source>
</evidence>
<dbReference type="InterPro" id="IPR001841">
    <property type="entry name" value="Znf_RING"/>
</dbReference>
<feature type="domain" description="RING-type" evidence="3">
    <location>
        <begin position="97"/>
        <end position="139"/>
    </location>
</feature>
<evidence type="ECO:0000256" key="2">
    <source>
        <dbReference type="SAM" id="Phobius"/>
    </source>
</evidence>
<dbReference type="UniPathway" id="UPA00143"/>
<dbReference type="InParanoid" id="A0A1Q3BNK1"/>
<proteinExistence type="predicted"/>
<keyword evidence="5" id="KW-1185">Reference proteome</keyword>
<dbReference type="CDD" id="cd16461">
    <property type="entry name" value="RING-H2_EL5-like"/>
    <property type="match status" value="1"/>
</dbReference>
<dbReference type="SMART" id="SM00184">
    <property type="entry name" value="RING"/>
    <property type="match status" value="1"/>
</dbReference>
<gene>
    <name evidence="4" type="ORF">CFOL_v3_12979</name>
</gene>
<dbReference type="GO" id="GO:0016567">
    <property type="term" value="P:protein ubiquitination"/>
    <property type="evidence" value="ECO:0007669"/>
    <property type="project" value="UniProtKB-UniPathway"/>
</dbReference>
<evidence type="ECO:0000313" key="5">
    <source>
        <dbReference type="Proteomes" id="UP000187406"/>
    </source>
</evidence>
<keyword evidence="2" id="KW-0812">Transmembrane</keyword>
<dbReference type="FunCoup" id="A0A1Q3BNK1">
    <property type="interactions" value="1"/>
</dbReference>
<keyword evidence="1" id="KW-0862">Zinc</keyword>